<reference evidence="1" key="1">
    <citation type="submission" date="2019-12" db="EMBL/GenBank/DDBJ databases">
        <title>Comparative genomics gives insights into the taxonomy of the Azoarcus-Aromatoleum group and reveals separate origins of nif in the plant-associated Azoarcus and non-plant-associated Aromatoleum sub-groups.</title>
        <authorList>
            <person name="Lafos M."/>
            <person name="Maluk M."/>
            <person name="Batista M."/>
            <person name="Junghare M."/>
            <person name="Carmona M."/>
            <person name="Faoro H."/>
            <person name="Cruz L.M."/>
            <person name="Battistoni F."/>
            <person name="De Souza E."/>
            <person name="Pedrosa F."/>
            <person name="Chen W.-M."/>
            <person name="Poole P.S."/>
            <person name="Dixon R.A."/>
            <person name="James E.K."/>
        </authorList>
    </citation>
    <scope>NUCLEOTIDE SEQUENCE</scope>
    <source>
        <strain evidence="1">NSC3</strain>
    </source>
</reference>
<accession>A0A972FFV3</accession>
<comment type="caution">
    <text evidence="1">The sequence shown here is derived from an EMBL/GenBank/DDBJ whole genome shotgun (WGS) entry which is preliminary data.</text>
</comment>
<gene>
    <name evidence="1" type="ORF">GPA21_01125</name>
</gene>
<sequence length="331" mass="37403">MNAFPELYVPPWTTNPQGDTRRVGVELEMNGMTLDRLAELAADHLGLAVERRGRHERALVGDEAGEWLVELDFDLLKRMGREEREAGTLAGDIGNSVEDLLAWFAETVVPLELVSPPLPFGRLEEVQALIAHLRRAGAKGTSDRVLNAFGMQFNPEIPSADVGLLLGIFKAFLCLYEWLYQRADIDMSRRVTSYIDPFPTEYVRKVVDPGYAPDLATLIDDYLEDNPTRNRALDLLPLFAFLDQARVRGSVDDVLIKARPTFHYRLPDCDIHVPGWGLHLAWNDWVAVERLAADPARLLACCAAYCEHLDNPVQRWLGDWAAETDRKWLAR</sequence>
<evidence type="ECO:0000313" key="2">
    <source>
        <dbReference type="Proteomes" id="UP000599523"/>
    </source>
</evidence>
<dbReference type="Proteomes" id="UP000599523">
    <property type="component" value="Unassembled WGS sequence"/>
</dbReference>
<name>A0A972FFV3_9RHOO</name>
<organism evidence="1 2">
    <name type="scientific">Azoarcus taiwanensis</name>
    <dbReference type="NCBI Taxonomy" id="666964"/>
    <lineage>
        <taxon>Bacteria</taxon>
        <taxon>Pseudomonadati</taxon>
        <taxon>Pseudomonadota</taxon>
        <taxon>Betaproteobacteria</taxon>
        <taxon>Rhodocyclales</taxon>
        <taxon>Zoogloeaceae</taxon>
        <taxon>Azoarcus</taxon>
    </lineage>
</organism>
<dbReference type="AlphaFoldDB" id="A0A972FFV3"/>
<dbReference type="RefSeq" id="WP_168986373.1">
    <property type="nucleotide sequence ID" value="NZ_CAWPHM010000275.1"/>
</dbReference>
<evidence type="ECO:0000313" key="1">
    <source>
        <dbReference type="EMBL" id="NMG01576.1"/>
    </source>
</evidence>
<proteinExistence type="predicted"/>
<dbReference type="Pfam" id="PF12224">
    <property type="entry name" value="Amidoligase_2"/>
    <property type="match status" value="1"/>
</dbReference>
<keyword evidence="2" id="KW-1185">Reference proteome</keyword>
<protein>
    <submittedName>
        <fullName evidence="1">Alpha-L-fucosidase</fullName>
    </submittedName>
</protein>
<dbReference type="EMBL" id="WTVM01000004">
    <property type="protein sequence ID" value="NMG01576.1"/>
    <property type="molecule type" value="Genomic_DNA"/>
</dbReference>
<dbReference type="InterPro" id="IPR022025">
    <property type="entry name" value="Amidoligase_2"/>
</dbReference>